<dbReference type="InterPro" id="IPR001900">
    <property type="entry name" value="RNase_II/R"/>
</dbReference>
<dbReference type="InterPro" id="IPR022966">
    <property type="entry name" value="RNase_II/R_CS"/>
</dbReference>
<dbReference type="InterPro" id="IPR050180">
    <property type="entry name" value="RNR_Ribonuclease"/>
</dbReference>
<dbReference type="AlphaFoldDB" id="A0A9D2MF45"/>
<evidence type="ECO:0000256" key="4">
    <source>
        <dbReference type="ARBA" id="ARBA00022722"/>
    </source>
</evidence>
<dbReference type="InterPro" id="IPR011805">
    <property type="entry name" value="RNase_R"/>
</dbReference>
<evidence type="ECO:0000313" key="10">
    <source>
        <dbReference type="EMBL" id="HJB59552.1"/>
    </source>
</evidence>
<dbReference type="PANTHER" id="PTHR23355:SF9">
    <property type="entry name" value="DIS3-LIKE EXONUCLEASE 2"/>
    <property type="match status" value="1"/>
</dbReference>
<evidence type="ECO:0000256" key="7">
    <source>
        <dbReference type="ARBA" id="ARBA00022884"/>
    </source>
</evidence>
<sequence length="700" mass="77290">MTLNEKIERAIQTQPCTVKDLKAKFGGDRAADRKVMEALDELVRGAVVCQKEGVFFTVRSGRRDKALLCTVCKLGKNFGFAMLEDGSGDIFLPGRMMRGAMPGDRVLVEKLAHPRVEGSDEGEVLAVLEEHNSLVGTVRRVSGRLVFVPDDCPAISMQIVRDGEGGAKDGDKVAAEIRSRAARQEDHRVEVVMRFGSSEEAKRCAKALLYAKDVRVRFPKEVQEEAKKLDGAAVTEADCKGRMDLRALPIFTIDSAETKDIDDAISLNQTPDGFELGVHIADVSHYVKPGTELDKEAFSRATSVYYADQVVPMLPKQLSNGICSLNEGELRLAFSCLMRLDKAGKLVDYKFVKSVIRSRVKGVYSEVNALLAGAADTETRYKYAEVAAQLPAMKALYTLRAGLRRERGCMDIESGEVKLVLDDNGRCIDVKKRVQGESEAMIEEFMLLANQCAAHFARVKQVPFVYRVHEEPNSEKQERLHALLQAVGINDRFEKEVPQPKELSAILEGVRGGPYEKIVHTGLLRCMSKAEYQPVPKGHYGLVLKDYAHFTSPIRRYPDLAIHRILTSLLGGMDKETLTVAYSDFAEQVSRQASAQEVVAMQIERKAEDCYKAEYARAHIGEHREGTISGVTQRGVFVELDNGVEGFVPVASLTATGALLTEGVRLSDPVSGKQWSLGDRMMVTIVRADVNLGKIDFEAA</sequence>
<keyword evidence="5 8" id="KW-0378">Hydrolase</keyword>
<dbReference type="Pfam" id="PF08206">
    <property type="entry name" value="OB_RNB"/>
    <property type="match status" value="1"/>
</dbReference>
<dbReference type="InterPro" id="IPR012340">
    <property type="entry name" value="NA-bd_OB-fold"/>
</dbReference>
<evidence type="ECO:0000256" key="8">
    <source>
        <dbReference type="HAMAP-Rule" id="MF_01895"/>
    </source>
</evidence>
<dbReference type="Pfam" id="PF00575">
    <property type="entry name" value="S1"/>
    <property type="match status" value="1"/>
</dbReference>
<dbReference type="SUPFAM" id="SSF50249">
    <property type="entry name" value="Nucleic acid-binding proteins"/>
    <property type="match status" value="3"/>
</dbReference>
<dbReference type="Gene3D" id="2.40.50.140">
    <property type="entry name" value="Nucleic acid-binding proteins"/>
    <property type="match status" value="2"/>
</dbReference>
<organism evidence="10 11">
    <name type="scientific">Candidatus Faecalibacterium faecipullorum</name>
    <dbReference type="NCBI Taxonomy" id="2838578"/>
    <lineage>
        <taxon>Bacteria</taxon>
        <taxon>Bacillati</taxon>
        <taxon>Bacillota</taxon>
        <taxon>Clostridia</taxon>
        <taxon>Eubacteriales</taxon>
        <taxon>Oscillospiraceae</taxon>
        <taxon>Faecalibacterium</taxon>
    </lineage>
</organism>
<evidence type="ECO:0000256" key="3">
    <source>
        <dbReference type="ARBA" id="ARBA00022490"/>
    </source>
</evidence>
<dbReference type="SMART" id="SM00316">
    <property type="entry name" value="S1"/>
    <property type="match status" value="1"/>
</dbReference>
<comment type="caution">
    <text evidence="10">The sequence shown here is derived from an EMBL/GenBank/DDBJ whole genome shotgun (WGS) entry which is preliminary data.</text>
</comment>
<name>A0A9D2MF45_9FIRM</name>
<dbReference type="PANTHER" id="PTHR23355">
    <property type="entry name" value="RIBONUCLEASE"/>
    <property type="match status" value="1"/>
</dbReference>
<dbReference type="NCBIfam" id="TIGR00358">
    <property type="entry name" value="3_prime_RNase"/>
    <property type="match status" value="1"/>
</dbReference>
<evidence type="ECO:0000259" key="9">
    <source>
        <dbReference type="PROSITE" id="PS50126"/>
    </source>
</evidence>
<evidence type="ECO:0000256" key="2">
    <source>
        <dbReference type="ARBA" id="ARBA00004496"/>
    </source>
</evidence>
<dbReference type="InterPro" id="IPR004476">
    <property type="entry name" value="RNase_II/RNase_R"/>
</dbReference>
<accession>A0A9D2MF45</accession>
<comment type="catalytic activity">
    <reaction evidence="1 8">
        <text>Exonucleolytic cleavage in the 3'- to 5'-direction to yield nucleoside 5'-phosphates.</text>
        <dbReference type="EC" id="3.1.13.1"/>
    </reaction>
</comment>
<reference evidence="10" key="2">
    <citation type="submission" date="2021-04" db="EMBL/GenBank/DDBJ databases">
        <authorList>
            <person name="Gilroy R."/>
        </authorList>
    </citation>
    <scope>NUCLEOTIDE SEQUENCE</scope>
    <source>
        <strain evidence="10">ChiHjej9B8-13557</strain>
    </source>
</reference>
<keyword evidence="3 8" id="KW-0963">Cytoplasm</keyword>
<dbReference type="InterPro" id="IPR003029">
    <property type="entry name" value="S1_domain"/>
</dbReference>
<dbReference type="SMART" id="SM00955">
    <property type="entry name" value="RNB"/>
    <property type="match status" value="1"/>
</dbReference>
<gene>
    <name evidence="8 10" type="primary">rnr</name>
    <name evidence="10" type="ORF">H9771_07870</name>
</gene>
<keyword evidence="7 8" id="KW-0694">RNA-binding</keyword>
<evidence type="ECO:0000256" key="1">
    <source>
        <dbReference type="ARBA" id="ARBA00001849"/>
    </source>
</evidence>
<dbReference type="PROSITE" id="PS50126">
    <property type="entry name" value="S1"/>
    <property type="match status" value="1"/>
</dbReference>
<comment type="similarity">
    <text evidence="8">Belongs to the RNR ribonuclease family. RNase R subfamily.</text>
</comment>
<comment type="function">
    <text evidence="8">3'-5' exoribonuclease that releases 5'-nucleoside monophosphates and is involved in maturation of structured RNAs.</text>
</comment>
<comment type="subcellular location">
    <subcellularLocation>
        <location evidence="2 8">Cytoplasm</location>
    </subcellularLocation>
</comment>
<dbReference type="HAMAP" id="MF_01895">
    <property type="entry name" value="RNase_R"/>
    <property type="match status" value="1"/>
</dbReference>
<keyword evidence="6 8" id="KW-0269">Exonuclease</keyword>
<dbReference type="GO" id="GO:0008859">
    <property type="term" value="F:exoribonuclease II activity"/>
    <property type="evidence" value="ECO:0007669"/>
    <property type="project" value="UniProtKB-UniRule"/>
</dbReference>
<dbReference type="Pfam" id="PF00773">
    <property type="entry name" value="RNB"/>
    <property type="match status" value="1"/>
</dbReference>
<dbReference type="EC" id="3.1.13.1" evidence="8"/>
<dbReference type="GO" id="GO:0006402">
    <property type="term" value="P:mRNA catabolic process"/>
    <property type="evidence" value="ECO:0007669"/>
    <property type="project" value="TreeGrafter"/>
</dbReference>
<evidence type="ECO:0000256" key="6">
    <source>
        <dbReference type="ARBA" id="ARBA00022839"/>
    </source>
</evidence>
<dbReference type="EMBL" id="DWXX01000142">
    <property type="protein sequence ID" value="HJB59552.1"/>
    <property type="molecule type" value="Genomic_DNA"/>
</dbReference>
<evidence type="ECO:0000256" key="5">
    <source>
        <dbReference type="ARBA" id="ARBA00022801"/>
    </source>
</evidence>
<protein>
    <recommendedName>
        <fullName evidence="8">Ribonuclease R</fullName>
        <shortName evidence="8">RNase R</shortName>
        <ecNumber evidence="8">3.1.13.1</ecNumber>
    </recommendedName>
</protein>
<dbReference type="PROSITE" id="PS01175">
    <property type="entry name" value="RIBONUCLEASE_II"/>
    <property type="match status" value="1"/>
</dbReference>
<feature type="domain" description="S1 motif" evidence="9">
    <location>
        <begin position="621"/>
        <end position="700"/>
    </location>
</feature>
<dbReference type="GO" id="GO:0003723">
    <property type="term" value="F:RNA binding"/>
    <property type="evidence" value="ECO:0007669"/>
    <property type="project" value="UniProtKB-UniRule"/>
</dbReference>
<keyword evidence="4 8" id="KW-0540">Nuclease</keyword>
<dbReference type="InterPro" id="IPR013223">
    <property type="entry name" value="RNase_B_OB_dom"/>
</dbReference>
<proteinExistence type="inferred from homology"/>
<dbReference type="Proteomes" id="UP000824211">
    <property type="component" value="Unassembled WGS sequence"/>
</dbReference>
<evidence type="ECO:0000313" key="11">
    <source>
        <dbReference type="Proteomes" id="UP000824211"/>
    </source>
</evidence>
<dbReference type="GO" id="GO:0005829">
    <property type="term" value="C:cytosol"/>
    <property type="evidence" value="ECO:0007669"/>
    <property type="project" value="TreeGrafter"/>
</dbReference>
<dbReference type="NCBIfam" id="TIGR02063">
    <property type="entry name" value="RNase_R"/>
    <property type="match status" value="1"/>
</dbReference>
<reference evidence="10" key="1">
    <citation type="journal article" date="2021" name="PeerJ">
        <title>Extensive microbial diversity within the chicken gut microbiome revealed by metagenomics and culture.</title>
        <authorList>
            <person name="Gilroy R."/>
            <person name="Ravi A."/>
            <person name="Getino M."/>
            <person name="Pursley I."/>
            <person name="Horton D.L."/>
            <person name="Alikhan N.F."/>
            <person name="Baker D."/>
            <person name="Gharbi K."/>
            <person name="Hall N."/>
            <person name="Watson M."/>
            <person name="Adriaenssens E.M."/>
            <person name="Foster-Nyarko E."/>
            <person name="Jarju S."/>
            <person name="Secka A."/>
            <person name="Antonio M."/>
            <person name="Oren A."/>
            <person name="Chaudhuri R.R."/>
            <person name="La Ragione R."/>
            <person name="Hildebrand F."/>
            <person name="Pallen M.J."/>
        </authorList>
    </citation>
    <scope>NUCLEOTIDE SEQUENCE</scope>
    <source>
        <strain evidence="10">ChiHjej9B8-13557</strain>
    </source>
</reference>